<dbReference type="PANTHER" id="PTHR11439:SF483">
    <property type="entry name" value="PEPTIDE SYNTHASE GLIP-LIKE, PUTATIVE (AFU_ORTHOLOGUE AFUA_3G12920)-RELATED"/>
    <property type="match status" value="1"/>
</dbReference>
<organism evidence="4">
    <name type="scientific">Tanacetum cinerariifolium</name>
    <name type="common">Dalmatian daisy</name>
    <name type="synonym">Chrysanthemum cinerariifolium</name>
    <dbReference type="NCBI Taxonomy" id="118510"/>
    <lineage>
        <taxon>Eukaryota</taxon>
        <taxon>Viridiplantae</taxon>
        <taxon>Streptophyta</taxon>
        <taxon>Embryophyta</taxon>
        <taxon>Tracheophyta</taxon>
        <taxon>Spermatophyta</taxon>
        <taxon>Magnoliopsida</taxon>
        <taxon>eudicotyledons</taxon>
        <taxon>Gunneridae</taxon>
        <taxon>Pentapetalae</taxon>
        <taxon>asterids</taxon>
        <taxon>campanulids</taxon>
        <taxon>Asterales</taxon>
        <taxon>Asteraceae</taxon>
        <taxon>Asteroideae</taxon>
        <taxon>Anthemideae</taxon>
        <taxon>Anthemidinae</taxon>
        <taxon>Tanacetum</taxon>
    </lineage>
</organism>
<evidence type="ECO:0000259" key="3">
    <source>
        <dbReference type="Pfam" id="PF25597"/>
    </source>
</evidence>
<protein>
    <submittedName>
        <fullName evidence="4">Integrase, catalytic region, zinc finger, CCHC-type, peptidase aspartic, catalytic</fullName>
    </submittedName>
</protein>
<feature type="compositionally biased region" description="Low complexity" evidence="1">
    <location>
        <begin position="505"/>
        <end position="520"/>
    </location>
</feature>
<proteinExistence type="predicted"/>
<dbReference type="CDD" id="cd09272">
    <property type="entry name" value="RNase_HI_RT_Ty1"/>
    <property type="match status" value="2"/>
</dbReference>
<dbReference type="InterPro" id="IPR013103">
    <property type="entry name" value="RVT_2"/>
</dbReference>
<feature type="domain" description="Reverse transcriptase Ty1/copia-type" evidence="2">
    <location>
        <begin position="1746"/>
        <end position="1822"/>
    </location>
</feature>
<dbReference type="InterPro" id="IPR057670">
    <property type="entry name" value="SH3_retrovirus"/>
</dbReference>
<evidence type="ECO:0000313" key="4">
    <source>
        <dbReference type="EMBL" id="GEU93314.1"/>
    </source>
</evidence>
<accession>A0A6L2P970</accession>
<feature type="compositionally biased region" description="Low complexity" evidence="1">
    <location>
        <begin position="550"/>
        <end position="568"/>
    </location>
</feature>
<feature type="region of interest" description="Disordered" evidence="1">
    <location>
        <begin position="498"/>
        <end position="520"/>
    </location>
</feature>
<dbReference type="Pfam" id="PF25597">
    <property type="entry name" value="SH3_retrovirus"/>
    <property type="match status" value="2"/>
</dbReference>
<evidence type="ECO:0000256" key="1">
    <source>
        <dbReference type="SAM" id="MobiDB-lite"/>
    </source>
</evidence>
<feature type="domain" description="Reverse transcriptase Ty1/copia-type" evidence="2">
    <location>
        <begin position="624"/>
        <end position="774"/>
    </location>
</feature>
<gene>
    <name evidence="4" type="ORF">Tci_065292</name>
</gene>
<feature type="domain" description="Retroviral polymerase SH3-like" evidence="3">
    <location>
        <begin position="418"/>
        <end position="461"/>
    </location>
</feature>
<feature type="domain" description="Retroviral polymerase SH3-like" evidence="3">
    <location>
        <begin position="1529"/>
        <end position="1584"/>
    </location>
</feature>
<evidence type="ECO:0000259" key="2">
    <source>
        <dbReference type="Pfam" id="PF07727"/>
    </source>
</evidence>
<feature type="domain" description="Reverse transcriptase Ty1/copia-type" evidence="2">
    <location>
        <begin position="1662"/>
        <end position="1739"/>
    </location>
</feature>
<comment type="caution">
    <text evidence="4">The sequence shown here is derived from an EMBL/GenBank/DDBJ whole genome shotgun (WGS) entry which is preliminary data.</text>
</comment>
<name>A0A6L2P970_TANCI</name>
<dbReference type="PANTHER" id="PTHR11439">
    <property type="entry name" value="GAG-POL-RELATED RETROTRANSPOSON"/>
    <property type="match status" value="1"/>
</dbReference>
<reference evidence="4" key="1">
    <citation type="journal article" date="2019" name="Sci. Rep.">
        <title>Draft genome of Tanacetum cinerariifolium, the natural source of mosquito coil.</title>
        <authorList>
            <person name="Yamashiro T."/>
            <person name="Shiraishi A."/>
            <person name="Satake H."/>
            <person name="Nakayama K."/>
        </authorList>
    </citation>
    <scope>NUCLEOTIDE SEQUENCE</scope>
</reference>
<feature type="region of interest" description="Disordered" evidence="1">
    <location>
        <begin position="550"/>
        <end position="577"/>
    </location>
</feature>
<dbReference type="Pfam" id="PF07727">
    <property type="entry name" value="RVT_2"/>
    <property type="match status" value="3"/>
</dbReference>
<dbReference type="EMBL" id="BKCJ010010826">
    <property type="protein sequence ID" value="GEU93314.1"/>
    <property type="molecule type" value="Genomic_DNA"/>
</dbReference>
<sequence>MGLTEGEMGFEQINECYLTEVISFFKILKEHFEGIQKALTKEIKEIFKELEAEVDENAVNRKSDEIEWKNLLIANDNLIADCLSKEVFHITINSELTVSRFIEMHDAHTVVQARCLKLEAELSKFNAKIQNDDHNELVKRFFNLEETRSETDRTLDFRALDFQITQLTEKATVLQEQNVLFRVENEKIKHHYKELYDSIQITCAKHIDQATALLTENKNLKVQINEKMKSVTMDSVKPKVLALDMYAIDVEPIIPRCRNNREVHLDYLKHLKECVATFREIVEEARVERPLDRSLASVCLYTKNSHKLLEYVGSNFPNSPSSSVSKCCSKHMIGNFVKKFIGTVRFENNHFGAIMGYGDYVIGVSVISRVYYVEGLGHDLFSVGHDKVLPHLLVVQGLQEQIMVMAPSFKPLELCEDLGKLQPTIDIGIFVGYAPSRKGYRIYNKISLRIIETIHVQFDELFEPMAPVQLEPPRVKRPVSPAIAAQVPVILAGTPCSTTIDHDASSPSHSPSSSELQPSISHQGIAARSTIIEGNPFAYADNDPFVNVFAPEPSSEASSSGDASSAESTHITQPHQHLEKWSKDYSLDNSVLSKVKPKNFKSAVTEDCWFQAMQDKIHEFDRIQVWELVPRPDCVMILALKWIYKVKVDEYGDVLKNRARLVAKGCRQDEGIDFKESFAPVAHIEAIRIIMANAASKNMTIYQMNVKTIFLNGKLKDEVYVSQPEGFVDPDHPTHVYCLKKAMYGLKQAHRAWYDTLSRFLLNKNFSKDADHAGCQDTRRSTSGSAQFLGDKLVSWSSEKQKSTVILTTEAEYIVMSGCYAQILWIRDIPTKVMIKCCSTSLDLLMEERHRLLTDQVDLVNPKGHQLVPDVSKPLPLGGPPAALSISKLKTANYLDFGLEELVSSLWIESERDYNISAAYGITHWWFKRKDLYITRHNSPSDRRAVRSHMRILSVISIKTFKRYGSKSENKEIVPTEIELVLEQTQQGTSHEVSNIRVIPKYHSEDGNPARANIKQALVRFKHKAFGKFKEWKQLVENQTGRTAKVTCMTAYLINRSPSTSIEKKTPMEIWSGHPNDYEMLRIFGCVENPHVKQVTSRNVVFNESVMYKDTLKDSSASVDKSVEELQPPNLIDYQLVQDREPMTRTKPLRFQNESNMAAYAFVATEEEDTHEPLTYQEVVPYEDSSKWKIAIKEAMDSLRKNKTWELLDVKTTFLHGNLKEVIYMRQPPGYEQVNKPPNLIDYQLVQDREPMTRTKPLRFQNESNMAAYAFVATEEEDTHEPLTYQEVVPYEDSSKWKIAIKEAMDSLRKNKTWELVDHPTGRFDDNMLSNDFKRSSYKICVYYRIRHQEFDMKELGEAKKILGMEIIKDQSCKILRVSQSGKDNRKSIQMPLGGHLKLLLKDCPIRDCDVERMNYAKDPDKGRYVTGYAFLVQGCVVSWKATLQHVVALSTTKTEYMALTEAVKEAIWLRGHLVELGVDLNTAAKDSILQAGNPVKEILLKLNLLDYKSILTDSKEARVMLKCKHKPLHGHKVDMPENKFSLRGYSEGVKGYRLYMHDDESPKIITSMNMVFNESVMYKDTLKDSGACVDKSVEELQVEVELQSNMAAYAFVAAEEEDTHEPLTYQEAVPCEDSSKWKTDMKEQMDSLRKNKTCELVDHPAGYKARLVARGFTQRAGIDYNEVFSLVVRHTSIRVILALTACKDYELEQLDVKTAFLHGNLEEVIYMRQPPGYEQGSRSSSWVKADDMLIACKSKVEIGSTKSLLKKEFDMKELGEAKKILSMEIVKDQSRKIMRVSQSGCISKILNNFRIDNGKSIQMPLGGHLKLSLKDCPVRDCDVEKMSKVPYANAVGSLVYLMVCTRPHITYVVSVVSRYLSNPGNTIVRSGSFNYRGKVNGLYGGCEGSYLAKGTLGRVGRIAYHCGS</sequence>